<protein>
    <submittedName>
        <fullName evidence="2">Group II intron reverse transcriptase/maturase</fullName>
    </submittedName>
</protein>
<dbReference type="AlphaFoldDB" id="A0A0R8RYZ9"/>
<dbReference type="GO" id="GO:0003964">
    <property type="term" value="F:RNA-directed DNA polymerase activity"/>
    <property type="evidence" value="ECO:0007669"/>
    <property type="project" value="UniProtKB-KW"/>
</dbReference>
<keyword evidence="2" id="KW-0548">Nucleotidyltransferase</keyword>
<accession>A0A0R8RYZ9</accession>
<keyword evidence="2" id="KW-0496">Mitochondrion</keyword>
<dbReference type="InterPro" id="IPR025960">
    <property type="entry name" value="RVT_N"/>
</dbReference>
<sequence>MKQKLNIHSISNWHDINWLYCQNQVIHYQNEIIVAFNENNIGKVKQLQHNLCNSFAARAIAVRTVTTHQGKKTAGIDKQVWLTAFQKWKNVLDIKNIENYKAKAVRRVWIYKDGKPVKPNKMNGTPLGIPTMRDRAIQTLYNLALAPIAECTGDTHSFGFRRYRSCKDAIAMLHIRLSNRHRP</sequence>
<keyword evidence="2" id="KW-0808">Transferase</keyword>
<feature type="domain" description="Reverse transcriptase N-terminal" evidence="1">
    <location>
        <begin position="13"/>
        <end position="92"/>
    </location>
</feature>
<dbReference type="PANTHER" id="PTHR34047:SF8">
    <property type="entry name" value="PROTEIN YKFC"/>
    <property type="match status" value="1"/>
</dbReference>
<dbReference type="EMBL" id="KR017747">
    <property type="protein sequence ID" value="AKZ21135.1"/>
    <property type="molecule type" value="Genomic_DNA"/>
</dbReference>
<dbReference type="InterPro" id="IPR051083">
    <property type="entry name" value="GrpII_Intron_Splice-Mob/Def"/>
</dbReference>
<proteinExistence type="predicted"/>
<keyword evidence="2" id="KW-0695">RNA-directed DNA polymerase</keyword>
<evidence type="ECO:0000259" key="1">
    <source>
        <dbReference type="Pfam" id="PF13655"/>
    </source>
</evidence>
<name>A0A0R8RYZ9_PRACR</name>
<evidence type="ECO:0000313" key="2">
    <source>
        <dbReference type="EMBL" id="AKZ21135.1"/>
    </source>
</evidence>
<dbReference type="PANTHER" id="PTHR34047">
    <property type="entry name" value="NUCLEAR INTRON MATURASE 1, MITOCHONDRIAL-RELATED"/>
    <property type="match status" value="1"/>
</dbReference>
<organism evidence="2">
    <name type="scientific">Prasiola crispa</name>
    <name type="common">Green alga</name>
    <name type="synonym">Ulva crispa</name>
    <dbReference type="NCBI Taxonomy" id="173492"/>
    <lineage>
        <taxon>Eukaryota</taxon>
        <taxon>Viridiplantae</taxon>
        <taxon>Chlorophyta</taxon>
        <taxon>core chlorophytes</taxon>
        <taxon>Trebouxiophyceae</taxon>
        <taxon>Prasiolales</taxon>
        <taxon>Prasiolaceae</taxon>
        <taxon>Prasiola</taxon>
    </lineage>
</organism>
<dbReference type="Pfam" id="PF13655">
    <property type="entry name" value="RVT_N"/>
    <property type="match status" value="1"/>
</dbReference>
<geneLocation type="mitochondrion" evidence="2"/>
<reference evidence="2" key="1">
    <citation type="journal article" date="2015" name="Genome Announc.">
        <title>Draft Plastid and Mitochondrial Genome Sequences from Antarctic Alga Prasiola crispa.</title>
        <authorList>
            <person name="Carvalho E.L."/>
            <person name="Wallau Gda L."/>
            <person name="Rangel D.L."/>
            <person name="Machado L.C."/>
            <person name="da Silva A.F."/>
            <person name="da Silva L.F."/>
            <person name="Macedo P.E."/>
            <person name="Pereira A.B."/>
            <person name="Victoria Fde C."/>
            <person name="Boldo J.T."/>
            <person name="Dal Belo C.A."/>
            <person name="Pinto P.M."/>
        </authorList>
    </citation>
    <scope>NUCLEOTIDE SEQUENCE</scope>
</reference>